<dbReference type="NCBIfam" id="TIGR01549">
    <property type="entry name" value="HAD-SF-IA-v1"/>
    <property type="match status" value="1"/>
</dbReference>
<dbReference type="Proteomes" id="UP000284219">
    <property type="component" value="Unassembled WGS sequence"/>
</dbReference>
<evidence type="ECO:0000313" key="2">
    <source>
        <dbReference type="Proteomes" id="UP000284219"/>
    </source>
</evidence>
<reference evidence="1 2" key="1">
    <citation type="submission" date="2016-08" db="EMBL/GenBank/DDBJ databases">
        <title>Novel Firmicute Genomes.</title>
        <authorList>
            <person name="Poppleton D.I."/>
            <person name="Gribaldo S."/>
        </authorList>
    </citation>
    <scope>NUCLEOTIDE SEQUENCE [LARGE SCALE GENOMIC DNA]</scope>
    <source>
        <strain evidence="1 2">RAOx-1</strain>
    </source>
</reference>
<dbReference type="InterPro" id="IPR036412">
    <property type="entry name" value="HAD-like_sf"/>
</dbReference>
<dbReference type="GO" id="GO:0005829">
    <property type="term" value="C:cytosol"/>
    <property type="evidence" value="ECO:0007669"/>
    <property type="project" value="TreeGrafter"/>
</dbReference>
<comment type="caution">
    <text evidence="1">The sequence shown here is derived from an EMBL/GenBank/DDBJ whole genome shotgun (WGS) entry which is preliminary data.</text>
</comment>
<evidence type="ECO:0000313" key="1">
    <source>
        <dbReference type="EMBL" id="RKD21815.1"/>
    </source>
</evidence>
<dbReference type="InterPro" id="IPR023214">
    <property type="entry name" value="HAD_sf"/>
</dbReference>
<dbReference type="FunFam" id="3.40.50.1000:FF:000022">
    <property type="entry name" value="Phosphoglycolate phosphatase"/>
    <property type="match status" value="1"/>
</dbReference>
<dbReference type="InterPro" id="IPR050155">
    <property type="entry name" value="HAD-like_hydrolase_sf"/>
</dbReference>
<proteinExistence type="predicted"/>
<dbReference type="GO" id="GO:0006281">
    <property type="term" value="P:DNA repair"/>
    <property type="evidence" value="ECO:0007669"/>
    <property type="project" value="TreeGrafter"/>
</dbReference>
<dbReference type="PANTHER" id="PTHR43434">
    <property type="entry name" value="PHOSPHOGLYCOLATE PHOSPHATASE"/>
    <property type="match status" value="1"/>
</dbReference>
<name>A0A419SEQ8_9BACL</name>
<organism evidence="1 2">
    <name type="scientific">Ammoniphilus oxalaticus</name>
    <dbReference type="NCBI Taxonomy" id="66863"/>
    <lineage>
        <taxon>Bacteria</taxon>
        <taxon>Bacillati</taxon>
        <taxon>Bacillota</taxon>
        <taxon>Bacilli</taxon>
        <taxon>Bacillales</taxon>
        <taxon>Paenibacillaceae</taxon>
        <taxon>Aneurinibacillus group</taxon>
        <taxon>Ammoniphilus</taxon>
    </lineage>
</organism>
<dbReference type="Gene3D" id="1.10.150.240">
    <property type="entry name" value="Putative phosphatase, domain 2"/>
    <property type="match status" value="1"/>
</dbReference>
<dbReference type="SUPFAM" id="SSF56784">
    <property type="entry name" value="HAD-like"/>
    <property type="match status" value="1"/>
</dbReference>
<dbReference type="RefSeq" id="WP_170145404.1">
    <property type="nucleotide sequence ID" value="NZ_MCHY01000011.1"/>
</dbReference>
<accession>A0A419SEQ8</accession>
<dbReference type="PANTHER" id="PTHR43434:SF26">
    <property type="entry name" value="PYROPHOSPHATASE PPAX"/>
    <property type="match status" value="1"/>
</dbReference>
<dbReference type="SFLD" id="SFLDG01129">
    <property type="entry name" value="C1.5:_HAD__Beta-PGM__Phosphata"/>
    <property type="match status" value="1"/>
</dbReference>
<dbReference type="AlphaFoldDB" id="A0A419SEQ8"/>
<protein>
    <recommendedName>
        <fullName evidence="3">Pyrophosphatase</fullName>
    </recommendedName>
</protein>
<dbReference type="EMBL" id="MCHY01000011">
    <property type="protein sequence ID" value="RKD21815.1"/>
    <property type="molecule type" value="Genomic_DNA"/>
</dbReference>
<dbReference type="InterPro" id="IPR023198">
    <property type="entry name" value="PGP-like_dom2"/>
</dbReference>
<dbReference type="Gene3D" id="3.40.50.1000">
    <property type="entry name" value="HAD superfamily/HAD-like"/>
    <property type="match status" value="1"/>
</dbReference>
<dbReference type="Pfam" id="PF13419">
    <property type="entry name" value="HAD_2"/>
    <property type="match status" value="1"/>
</dbReference>
<dbReference type="InterPro" id="IPR006439">
    <property type="entry name" value="HAD-SF_hydro_IA"/>
</dbReference>
<keyword evidence="2" id="KW-1185">Reference proteome</keyword>
<evidence type="ECO:0008006" key="3">
    <source>
        <dbReference type="Google" id="ProtNLM"/>
    </source>
</evidence>
<gene>
    <name evidence="1" type="ORF">BEP19_14470</name>
</gene>
<dbReference type="SFLD" id="SFLDS00003">
    <property type="entry name" value="Haloacid_Dehalogenase"/>
    <property type="match status" value="1"/>
</dbReference>
<dbReference type="NCBIfam" id="NF009804">
    <property type="entry name" value="PRK13288.1"/>
    <property type="match status" value="1"/>
</dbReference>
<dbReference type="InterPro" id="IPR041492">
    <property type="entry name" value="HAD_2"/>
</dbReference>
<dbReference type="SFLD" id="SFLDG01135">
    <property type="entry name" value="C1.5.6:_HAD__Beta-PGM__Phospha"/>
    <property type="match status" value="1"/>
</dbReference>
<dbReference type="GO" id="GO:0008967">
    <property type="term" value="F:phosphoglycolate phosphatase activity"/>
    <property type="evidence" value="ECO:0007669"/>
    <property type="project" value="TreeGrafter"/>
</dbReference>
<sequence length="215" mass="24168">MLKYETVLFDLDGTLIDTNELIITTFLHVLGIHLPGQYTRDDIISHMGQTLAEQMGRYGGEELRDTLIEAYRDYNLKIHDEYVKEFERVNDTLEQLQSLGVTMGIVTTKQRKTAEMGAKLFGIDQYMNAFVAFESTKKHKPNPDPVLKGIELTAADPQTTIMIGDSQYDIQAAQEAGIDSAGVAWSMKGPDFLKQFNPTYILNDMADLIPIIKGE</sequence>
<dbReference type="NCBIfam" id="TIGR01509">
    <property type="entry name" value="HAD-SF-IA-v3"/>
    <property type="match status" value="1"/>
</dbReference>